<dbReference type="EMBL" id="OKRB01000078">
    <property type="protein sequence ID" value="SPE19181.1"/>
    <property type="molecule type" value="Genomic_DNA"/>
</dbReference>
<organism evidence="3 4">
    <name type="scientific">Candidatus Sulfuritelmatomonas gaucii</name>
    <dbReference type="NCBI Taxonomy" id="2043161"/>
    <lineage>
        <taxon>Bacteria</taxon>
        <taxon>Pseudomonadati</taxon>
        <taxon>Acidobacteriota</taxon>
        <taxon>Terriglobia</taxon>
        <taxon>Terriglobales</taxon>
        <taxon>Acidobacteriaceae</taxon>
        <taxon>Candidatus Sulfuritelmatomonas</taxon>
    </lineage>
</organism>
<comment type="function">
    <text evidence="2">Binds to DNA and alters its conformation. May be involved in regulation of gene expression, nucleoid organization and DNA protection.</text>
</comment>
<dbReference type="Proteomes" id="UP000239735">
    <property type="component" value="Unassembled WGS sequence"/>
</dbReference>
<dbReference type="InterPro" id="IPR036894">
    <property type="entry name" value="YbaB-like_sf"/>
</dbReference>
<dbReference type="AlphaFoldDB" id="A0A2N9L7G9"/>
<evidence type="ECO:0000256" key="2">
    <source>
        <dbReference type="HAMAP-Rule" id="MF_00274"/>
    </source>
</evidence>
<keyword evidence="2" id="KW-0963">Cytoplasm</keyword>
<proteinExistence type="inferred from homology"/>
<dbReference type="NCBIfam" id="TIGR00103">
    <property type="entry name" value="DNA_YbaB_EbfC"/>
    <property type="match status" value="1"/>
</dbReference>
<accession>A0A2N9L7G9</accession>
<dbReference type="PIRSF" id="PIRSF004555">
    <property type="entry name" value="UCP004555"/>
    <property type="match status" value="1"/>
</dbReference>
<comment type="subcellular location">
    <subcellularLocation>
        <location evidence="2">Cytoplasm</location>
        <location evidence="2">Nucleoid</location>
    </subcellularLocation>
</comment>
<dbReference type="SUPFAM" id="SSF82607">
    <property type="entry name" value="YbaB-like"/>
    <property type="match status" value="1"/>
</dbReference>
<dbReference type="Gene3D" id="3.30.1310.10">
    <property type="entry name" value="Nucleoid-associated protein YbaB-like domain"/>
    <property type="match status" value="1"/>
</dbReference>
<dbReference type="Pfam" id="PF02575">
    <property type="entry name" value="YbaB_DNA_bd"/>
    <property type="match status" value="1"/>
</dbReference>
<dbReference type="GO" id="GO:0005829">
    <property type="term" value="C:cytosol"/>
    <property type="evidence" value="ECO:0007669"/>
    <property type="project" value="TreeGrafter"/>
</dbReference>
<keyword evidence="1 2" id="KW-0238">DNA-binding</keyword>
<name>A0A2N9L7G9_9BACT</name>
<evidence type="ECO:0000313" key="4">
    <source>
        <dbReference type="Proteomes" id="UP000239735"/>
    </source>
</evidence>
<dbReference type="GO" id="GO:0043590">
    <property type="term" value="C:bacterial nucleoid"/>
    <property type="evidence" value="ECO:0007669"/>
    <property type="project" value="UniProtKB-UniRule"/>
</dbReference>
<dbReference type="PANTHER" id="PTHR33449">
    <property type="entry name" value="NUCLEOID-ASSOCIATED PROTEIN YBAB"/>
    <property type="match status" value="1"/>
</dbReference>
<sequence length="109" mass="11289">MINPLKITEMLSQAGQMQEEFQRKLGETVVEATTGGGAVTATINGKKELLKLVIDPAAVVSLSGGQADVEMLQDLIVGAVNEARRKADEAIKSSVQGMLGGLKIPGLGG</sequence>
<dbReference type="HAMAP" id="MF_00274">
    <property type="entry name" value="DNA_YbaB_EbfC"/>
    <property type="match status" value="1"/>
</dbReference>
<protein>
    <recommendedName>
        <fullName evidence="2">Nucleoid-associated protein SBA5_220027</fullName>
    </recommendedName>
</protein>
<dbReference type="GO" id="GO:0003677">
    <property type="term" value="F:DNA binding"/>
    <property type="evidence" value="ECO:0007669"/>
    <property type="project" value="UniProtKB-UniRule"/>
</dbReference>
<comment type="similarity">
    <text evidence="2">Belongs to the YbaB/EbfC family.</text>
</comment>
<dbReference type="InterPro" id="IPR004401">
    <property type="entry name" value="YbaB/EbfC"/>
</dbReference>
<evidence type="ECO:0000313" key="3">
    <source>
        <dbReference type="EMBL" id="SPE19181.1"/>
    </source>
</evidence>
<gene>
    <name evidence="3" type="ORF">SBA5_220027</name>
</gene>
<comment type="subunit">
    <text evidence="2">Homodimer.</text>
</comment>
<dbReference type="PANTHER" id="PTHR33449:SF1">
    <property type="entry name" value="NUCLEOID-ASSOCIATED PROTEIN YBAB"/>
    <property type="match status" value="1"/>
</dbReference>
<evidence type="ECO:0000256" key="1">
    <source>
        <dbReference type="ARBA" id="ARBA00023125"/>
    </source>
</evidence>
<reference evidence="4" key="1">
    <citation type="submission" date="2018-02" db="EMBL/GenBank/DDBJ databases">
        <authorList>
            <person name="Hausmann B."/>
        </authorList>
    </citation>
    <scope>NUCLEOTIDE SEQUENCE [LARGE SCALE GENOMIC DNA]</scope>
    <source>
        <strain evidence="4">Peat soil MAG SbA5</strain>
    </source>
</reference>